<evidence type="ECO:0000259" key="3">
    <source>
        <dbReference type="PROSITE" id="PS50175"/>
    </source>
</evidence>
<gene>
    <name evidence="4" type="ORF">SAMN02746009_02061</name>
</gene>
<feature type="domain" description="PDZ" evidence="2">
    <location>
        <begin position="351"/>
        <end position="414"/>
    </location>
</feature>
<dbReference type="InterPro" id="IPR001995">
    <property type="entry name" value="Peptidase_A2_cat"/>
</dbReference>
<dbReference type="InterPro" id="IPR001478">
    <property type="entry name" value="PDZ"/>
</dbReference>
<evidence type="ECO:0000256" key="1">
    <source>
        <dbReference type="ARBA" id="ARBA00022801"/>
    </source>
</evidence>
<dbReference type="EMBL" id="FRAS01000009">
    <property type="protein sequence ID" value="SHL06168.1"/>
    <property type="molecule type" value="Genomic_DNA"/>
</dbReference>
<protein>
    <submittedName>
        <fullName evidence="4">Aspartyl protease</fullName>
    </submittedName>
</protein>
<reference evidence="5" key="1">
    <citation type="submission" date="2016-11" db="EMBL/GenBank/DDBJ databases">
        <authorList>
            <person name="Varghese N."/>
            <person name="Submissions S."/>
        </authorList>
    </citation>
    <scope>NUCLEOTIDE SEQUENCE [LARGE SCALE GENOMIC DNA]</scope>
    <source>
        <strain evidence="5">DSM 18569</strain>
    </source>
</reference>
<dbReference type="GO" id="GO:0006508">
    <property type="term" value="P:proteolysis"/>
    <property type="evidence" value="ECO:0007669"/>
    <property type="project" value="UniProtKB-KW"/>
</dbReference>
<dbReference type="OrthoDB" id="3521766at2"/>
<dbReference type="InterPro" id="IPR036034">
    <property type="entry name" value="PDZ_sf"/>
</dbReference>
<evidence type="ECO:0000313" key="5">
    <source>
        <dbReference type="Proteomes" id="UP000183947"/>
    </source>
</evidence>
<evidence type="ECO:0000313" key="4">
    <source>
        <dbReference type="EMBL" id="SHL06168.1"/>
    </source>
</evidence>
<dbReference type="Pfam" id="PF17820">
    <property type="entry name" value="PDZ_6"/>
    <property type="match status" value="1"/>
</dbReference>
<dbReference type="PROSITE" id="PS50106">
    <property type="entry name" value="PDZ"/>
    <property type="match status" value="1"/>
</dbReference>
<dbReference type="Proteomes" id="UP000183947">
    <property type="component" value="Unassembled WGS sequence"/>
</dbReference>
<sequence>MPARWFPALRLFPGLRSVAWLLIWAGVGSLWPAAGRAQEARPLQFENPKKRRAILPFEFQRNLIIVQASLNGQGPFNFLLDTGVGTSLITDPSLAGLLKLRRGETYRVAGVGEEGPLEAFHTDSVRLTMPGIVGPALSFLVLSADVLNLSGYVGMPVHGILGYDVFHSFAVRIDPQAAALELHAPHTYRPPRGRRWALVPLSIESRKPYIQVPVSLTDSLVLPLKLVVDTGAGHALSIETGSDARLQLPPSRIRAQLGQGLSGTINGYLGRVRSMQLGRYRLNSLLTSFPDADNGAQRAEVPRNGNVGLELLKRFDMVVDYPRNRLWLKPNGLYHDPFEHDMCGLELLATGYNYRRYIVLKIEPNSPAASAGLTPGDELVSINLLPVSSFSLTDISRIFHSEDGRVLLLLFQRPDGELYPARIRLKRQI</sequence>
<dbReference type="AlphaFoldDB" id="A0A1M6XJU1"/>
<keyword evidence="1" id="KW-0378">Hydrolase</keyword>
<dbReference type="PROSITE" id="PS50175">
    <property type="entry name" value="ASP_PROT_RETROV"/>
    <property type="match status" value="1"/>
</dbReference>
<dbReference type="Gene3D" id="2.30.42.10">
    <property type="match status" value="1"/>
</dbReference>
<accession>A0A1M6XJU1</accession>
<dbReference type="SMART" id="SM00228">
    <property type="entry name" value="PDZ"/>
    <property type="match status" value="1"/>
</dbReference>
<keyword evidence="4" id="KW-0645">Protease</keyword>
<name>A0A1M6XJU1_9BACT</name>
<feature type="domain" description="Peptidase A2" evidence="3">
    <location>
        <begin position="76"/>
        <end position="112"/>
    </location>
</feature>
<evidence type="ECO:0000259" key="2">
    <source>
        <dbReference type="PROSITE" id="PS50106"/>
    </source>
</evidence>
<proteinExistence type="predicted"/>
<dbReference type="InterPro" id="IPR041489">
    <property type="entry name" value="PDZ_6"/>
</dbReference>
<organism evidence="4 5">
    <name type="scientific">Hymenobacter psychrotolerans DSM 18569</name>
    <dbReference type="NCBI Taxonomy" id="1121959"/>
    <lineage>
        <taxon>Bacteria</taxon>
        <taxon>Pseudomonadati</taxon>
        <taxon>Bacteroidota</taxon>
        <taxon>Cytophagia</taxon>
        <taxon>Cytophagales</taxon>
        <taxon>Hymenobacteraceae</taxon>
        <taxon>Hymenobacter</taxon>
    </lineage>
</organism>
<dbReference type="InterPro" id="IPR021109">
    <property type="entry name" value="Peptidase_aspartic_dom_sf"/>
</dbReference>
<dbReference type="Gene3D" id="2.40.70.10">
    <property type="entry name" value="Acid Proteases"/>
    <property type="match status" value="2"/>
</dbReference>
<dbReference type="SUPFAM" id="SSF50156">
    <property type="entry name" value="PDZ domain-like"/>
    <property type="match status" value="1"/>
</dbReference>
<dbReference type="Pfam" id="PF13650">
    <property type="entry name" value="Asp_protease_2"/>
    <property type="match status" value="2"/>
</dbReference>
<dbReference type="SUPFAM" id="SSF50630">
    <property type="entry name" value="Acid proteases"/>
    <property type="match status" value="1"/>
</dbReference>
<dbReference type="GO" id="GO:0004190">
    <property type="term" value="F:aspartic-type endopeptidase activity"/>
    <property type="evidence" value="ECO:0007669"/>
    <property type="project" value="InterPro"/>
</dbReference>
<dbReference type="RefSeq" id="WP_073284127.1">
    <property type="nucleotide sequence ID" value="NZ_FRAS01000009.1"/>
</dbReference>
<keyword evidence="5" id="KW-1185">Reference proteome</keyword>
<dbReference type="STRING" id="1121959.SAMN02746009_02061"/>